<dbReference type="GO" id="GO:0005576">
    <property type="term" value="C:extracellular region"/>
    <property type="evidence" value="ECO:0007669"/>
    <property type="project" value="TreeGrafter"/>
</dbReference>
<sequence length="265" mass="28206">MKIFRTTVFASLLLTHLPAHATSFDCNKGRSITEQLICHRADLSKLDDVLGKLYWQARRSVSNPKAFRADSDSKWAWREANCSDEECLKTWYTGRIQELQLLLTSLQQEPSGQPDKSAQPATPTPRLNEGPRDAGRRAIAHAQPDAETGGTALGGTAPAGVPVAGTAASGTPVAAAAPSDTPRHTTQPGSTPLAGTPIGGGQLAHAPAYPLALQCTAANPGVTWHDQCATVLKQDTRWQYPPHSGDWFCGVATVEQSPAEPVAQQ</sequence>
<feature type="region of interest" description="Disordered" evidence="1">
    <location>
        <begin position="108"/>
        <end position="133"/>
    </location>
</feature>
<accession>A0A1N6G0B3</accession>
<dbReference type="EMBL" id="FSRM01000001">
    <property type="protein sequence ID" value="SIO00927.1"/>
    <property type="molecule type" value="Genomic_DNA"/>
</dbReference>
<gene>
    <name evidence="3" type="ORF">SAMN05444168_2008</name>
</gene>
<evidence type="ECO:0000256" key="2">
    <source>
        <dbReference type="SAM" id="SignalP"/>
    </source>
</evidence>
<protein>
    <recommendedName>
        <fullName evidence="5">Lysozyme inhibitor LprI N-terminal domain-containing protein</fullName>
    </recommendedName>
</protein>
<feature type="compositionally biased region" description="Low complexity" evidence="1">
    <location>
        <begin position="146"/>
        <end position="179"/>
    </location>
</feature>
<feature type="chain" id="PRO_5012387641" description="Lysozyme inhibitor LprI N-terminal domain-containing protein" evidence="2">
    <location>
        <begin position="22"/>
        <end position="265"/>
    </location>
</feature>
<dbReference type="AlphaFoldDB" id="A0A1N6G0B3"/>
<reference evidence="3 4" key="1">
    <citation type="submission" date="2016-11" db="EMBL/GenBank/DDBJ databases">
        <authorList>
            <person name="Jaros S."/>
            <person name="Januszkiewicz K."/>
            <person name="Wedrychowicz H."/>
        </authorList>
    </citation>
    <scope>NUCLEOTIDE SEQUENCE [LARGE SCALE GENOMIC DNA]</scope>
    <source>
        <strain evidence="3 4">GAS86</strain>
    </source>
</reference>
<feature type="signal peptide" evidence="2">
    <location>
        <begin position="1"/>
        <end position="21"/>
    </location>
</feature>
<dbReference type="PANTHER" id="PTHR37549">
    <property type="entry name" value="LIPOPROTEIN LPRI"/>
    <property type="match status" value="1"/>
</dbReference>
<dbReference type="RefSeq" id="WP_074264110.1">
    <property type="nucleotide sequence ID" value="NZ_FSRM01000001.1"/>
</dbReference>
<organism evidence="3 4">
    <name type="scientific">Paraburkholderia phenazinium</name>
    <dbReference type="NCBI Taxonomy" id="60549"/>
    <lineage>
        <taxon>Bacteria</taxon>
        <taxon>Pseudomonadati</taxon>
        <taxon>Pseudomonadota</taxon>
        <taxon>Betaproteobacteria</taxon>
        <taxon>Burkholderiales</taxon>
        <taxon>Burkholderiaceae</taxon>
        <taxon>Paraburkholderia</taxon>
    </lineage>
</organism>
<evidence type="ECO:0008006" key="5">
    <source>
        <dbReference type="Google" id="ProtNLM"/>
    </source>
</evidence>
<evidence type="ECO:0000313" key="4">
    <source>
        <dbReference type="Proteomes" id="UP000184693"/>
    </source>
</evidence>
<evidence type="ECO:0000313" key="3">
    <source>
        <dbReference type="EMBL" id="SIO00927.1"/>
    </source>
</evidence>
<dbReference type="InterPro" id="IPR052755">
    <property type="entry name" value="Lysozyme_Inhibitor_LprI"/>
</dbReference>
<name>A0A1N6G0B3_9BURK</name>
<keyword evidence="2" id="KW-0732">Signal</keyword>
<feature type="compositionally biased region" description="Polar residues" evidence="1">
    <location>
        <begin position="110"/>
        <end position="121"/>
    </location>
</feature>
<dbReference type="OrthoDB" id="5450120at2"/>
<dbReference type="Proteomes" id="UP000184693">
    <property type="component" value="Unassembled WGS sequence"/>
</dbReference>
<evidence type="ECO:0000256" key="1">
    <source>
        <dbReference type="SAM" id="MobiDB-lite"/>
    </source>
</evidence>
<feature type="region of interest" description="Disordered" evidence="1">
    <location>
        <begin position="145"/>
        <end position="201"/>
    </location>
</feature>
<dbReference type="PANTHER" id="PTHR37549:SF1">
    <property type="entry name" value="LIPOPROTEIN LPRI"/>
    <property type="match status" value="1"/>
</dbReference>
<proteinExistence type="predicted"/>